<sequence length="83" mass="9123">MVDRDPEVIKAEIESTRTQLAATVDTLADRANPRRIADDAKSKAVAFLNQPAVKLTVAGVVALVLLLAIRRVRTRRMLRSSLV</sequence>
<evidence type="ECO:0000313" key="1">
    <source>
        <dbReference type="EMBL" id="ORA71348.1"/>
    </source>
</evidence>
<reference evidence="1 2" key="1">
    <citation type="submission" date="2016-12" db="EMBL/GenBank/DDBJ databases">
        <title>The new phylogeny of genus Mycobacterium.</title>
        <authorList>
            <person name="Tortoli E."/>
            <person name="Trovato A."/>
            <person name="Cirillo D.M."/>
        </authorList>
    </citation>
    <scope>NUCLEOTIDE SEQUENCE [LARGE SCALE GENOMIC DNA]</scope>
    <source>
        <strain evidence="1 2">DSM 45130</strain>
    </source>
</reference>
<dbReference type="OrthoDB" id="5196933at2"/>
<proteinExistence type="predicted"/>
<accession>A0A1X0DG57</accession>
<evidence type="ECO:0000313" key="2">
    <source>
        <dbReference type="Proteomes" id="UP000192801"/>
    </source>
</evidence>
<organism evidence="1 2">
    <name type="scientific">Mycolicibacterium insubricum</name>
    <dbReference type="NCBI Taxonomy" id="444597"/>
    <lineage>
        <taxon>Bacteria</taxon>
        <taxon>Bacillati</taxon>
        <taxon>Actinomycetota</taxon>
        <taxon>Actinomycetes</taxon>
        <taxon>Mycobacteriales</taxon>
        <taxon>Mycobacteriaceae</taxon>
        <taxon>Mycolicibacterium</taxon>
    </lineage>
</organism>
<dbReference type="STRING" id="444597.BST26_08570"/>
<dbReference type="RefSeq" id="WP_083030343.1">
    <property type="nucleotide sequence ID" value="NZ_AP022618.1"/>
</dbReference>
<dbReference type="AlphaFoldDB" id="A0A1X0DG57"/>
<comment type="caution">
    <text evidence="1">The sequence shown here is derived from an EMBL/GenBank/DDBJ whole genome shotgun (WGS) entry which is preliminary data.</text>
</comment>
<protein>
    <submittedName>
        <fullName evidence="1">Uncharacterized protein</fullName>
    </submittedName>
</protein>
<dbReference type="InterPro" id="IPR022062">
    <property type="entry name" value="DUF3618"/>
</dbReference>
<dbReference type="Proteomes" id="UP000192801">
    <property type="component" value="Unassembled WGS sequence"/>
</dbReference>
<dbReference type="Pfam" id="PF12277">
    <property type="entry name" value="DUF3618"/>
    <property type="match status" value="1"/>
</dbReference>
<keyword evidence="2" id="KW-1185">Reference proteome</keyword>
<dbReference type="EMBL" id="MVHS01000014">
    <property type="protein sequence ID" value="ORA71348.1"/>
    <property type="molecule type" value="Genomic_DNA"/>
</dbReference>
<gene>
    <name evidence="1" type="ORF">BST26_08570</name>
</gene>
<name>A0A1X0DG57_9MYCO</name>